<protein>
    <submittedName>
        <fullName evidence="2">Uncharacterized protein</fullName>
    </submittedName>
</protein>
<sequence>MGFKKEANFVAILLYYCGCLVRFGEYSFFHTVNNILEPFSVVRRATSSGVRFQKAAINSQVAANEQASSQVPVKQCTTTGGRGFWRLLVKILTKSSCASRSWTNKVWWMHLKDFLVFFMDQEKMKKKAIVTCSVRTVEKS</sequence>
<evidence type="ECO:0000313" key="2">
    <source>
        <dbReference type="WBParaSite" id="nRc.2.0.1.t07983-RA"/>
    </source>
</evidence>
<dbReference type="AlphaFoldDB" id="A0A915I1H6"/>
<accession>A0A915I1H6</accession>
<reference evidence="2" key="1">
    <citation type="submission" date="2022-11" db="UniProtKB">
        <authorList>
            <consortium name="WormBaseParasite"/>
        </authorList>
    </citation>
    <scope>IDENTIFICATION</scope>
</reference>
<name>A0A915I1H6_ROMCU</name>
<organism evidence="1 2">
    <name type="scientific">Romanomermis culicivorax</name>
    <name type="common">Nematode worm</name>
    <dbReference type="NCBI Taxonomy" id="13658"/>
    <lineage>
        <taxon>Eukaryota</taxon>
        <taxon>Metazoa</taxon>
        <taxon>Ecdysozoa</taxon>
        <taxon>Nematoda</taxon>
        <taxon>Enoplea</taxon>
        <taxon>Dorylaimia</taxon>
        <taxon>Mermithida</taxon>
        <taxon>Mermithoidea</taxon>
        <taxon>Mermithidae</taxon>
        <taxon>Romanomermis</taxon>
    </lineage>
</organism>
<keyword evidence="1" id="KW-1185">Reference proteome</keyword>
<evidence type="ECO:0000313" key="1">
    <source>
        <dbReference type="Proteomes" id="UP000887565"/>
    </source>
</evidence>
<dbReference type="WBParaSite" id="nRc.2.0.1.t07983-RA">
    <property type="protein sequence ID" value="nRc.2.0.1.t07983-RA"/>
    <property type="gene ID" value="nRc.2.0.1.g07983"/>
</dbReference>
<dbReference type="Proteomes" id="UP000887565">
    <property type="component" value="Unplaced"/>
</dbReference>
<proteinExistence type="predicted"/>